<keyword evidence="1" id="KW-1015">Disulfide bond</keyword>
<dbReference type="InterPro" id="IPR056217">
    <property type="entry name" value="THSD1_N"/>
</dbReference>
<evidence type="ECO:0008006" key="10">
    <source>
        <dbReference type="Google" id="ProtNLM"/>
    </source>
</evidence>
<feature type="region of interest" description="Disordered" evidence="2">
    <location>
        <begin position="836"/>
        <end position="859"/>
    </location>
</feature>
<dbReference type="Pfam" id="PF24306">
    <property type="entry name" value="THSD1_N"/>
    <property type="match status" value="1"/>
</dbReference>
<dbReference type="Gene3D" id="2.20.100.10">
    <property type="entry name" value="Thrombospondin type-1 (TSP1) repeat"/>
    <property type="match status" value="1"/>
</dbReference>
<feature type="region of interest" description="Disordered" evidence="2">
    <location>
        <begin position="692"/>
        <end position="738"/>
    </location>
</feature>
<evidence type="ECO:0000256" key="3">
    <source>
        <dbReference type="SAM" id="Phobius"/>
    </source>
</evidence>
<evidence type="ECO:0000256" key="2">
    <source>
        <dbReference type="SAM" id="MobiDB-lite"/>
    </source>
</evidence>
<feature type="region of interest" description="Disordered" evidence="2">
    <location>
        <begin position="752"/>
        <end position="824"/>
    </location>
</feature>
<dbReference type="SUPFAM" id="SSF82895">
    <property type="entry name" value="TSP-1 type 1 repeat"/>
    <property type="match status" value="1"/>
</dbReference>
<feature type="signal peptide" evidence="4">
    <location>
        <begin position="1"/>
        <end position="22"/>
    </location>
</feature>
<dbReference type="InterPro" id="IPR056219">
    <property type="entry name" value="THSD1_D3"/>
</dbReference>
<dbReference type="InterPro" id="IPR038877">
    <property type="entry name" value="THSD1"/>
</dbReference>
<dbReference type="SMART" id="SM00209">
    <property type="entry name" value="TSP1"/>
    <property type="match status" value="1"/>
</dbReference>
<keyword evidence="3" id="KW-1133">Transmembrane helix</keyword>
<feature type="compositionally biased region" description="Polar residues" evidence="2">
    <location>
        <begin position="693"/>
        <end position="712"/>
    </location>
</feature>
<evidence type="ECO:0000259" key="5">
    <source>
        <dbReference type="Pfam" id="PF24306"/>
    </source>
</evidence>
<feature type="region of interest" description="Disordered" evidence="2">
    <location>
        <begin position="481"/>
        <end position="502"/>
    </location>
</feature>
<keyword evidence="4" id="KW-0732">Signal</keyword>
<feature type="region of interest" description="Disordered" evidence="2">
    <location>
        <begin position="611"/>
        <end position="632"/>
    </location>
</feature>
<keyword evidence="3" id="KW-0472">Membrane</keyword>
<evidence type="ECO:0000256" key="4">
    <source>
        <dbReference type="SAM" id="SignalP"/>
    </source>
</evidence>
<dbReference type="Pfam" id="PF24310">
    <property type="entry name" value="THSD1_D2"/>
    <property type="match status" value="1"/>
</dbReference>
<proteinExistence type="predicted"/>
<feature type="domain" description="THSD1 N-terminal" evidence="5">
    <location>
        <begin position="24"/>
        <end position="119"/>
    </location>
</feature>
<dbReference type="Proteomes" id="UP000694700">
    <property type="component" value="Unplaced"/>
</dbReference>
<dbReference type="GO" id="GO:0071944">
    <property type="term" value="C:cell periphery"/>
    <property type="evidence" value="ECO:0007669"/>
    <property type="project" value="TreeGrafter"/>
</dbReference>
<organism evidence="8 9">
    <name type="scientific">Cyprinus carpio</name>
    <name type="common">Common carp</name>
    <dbReference type="NCBI Taxonomy" id="7962"/>
    <lineage>
        <taxon>Eukaryota</taxon>
        <taxon>Metazoa</taxon>
        <taxon>Chordata</taxon>
        <taxon>Craniata</taxon>
        <taxon>Vertebrata</taxon>
        <taxon>Euteleostomi</taxon>
        <taxon>Actinopterygii</taxon>
        <taxon>Neopterygii</taxon>
        <taxon>Teleostei</taxon>
        <taxon>Ostariophysi</taxon>
        <taxon>Cypriniformes</taxon>
        <taxon>Cyprinidae</taxon>
        <taxon>Cyprininae</taxon>
        <taxon>Cyprinus</taxon>
    </lineage>
</organism>
<dbReference type="PANTHER" id="PTHR16311:SF3">
    <property type="entry name" value="THROMBOSPONDIN TYPE-1 DOMAIN-CONTAINING PROTEIN 1"/>
    <property type="match status" value="1"/>
</dbReference>
<dbReference type="InterPro" id="IPR056218">
    <property type="entry name" value="THSD1_D2"/>
</dbReference>
<evidence type="ECO:0000256" key="1">
    <source>
        <dbReference type="ARBA" id="ARBA00023157"/>
    </source>
</evidence>
<dbReference type="AlphaFoldDB" id="A0A8C2AN95"/>
<evidence type="ECO:0000259" key="7">
    <source>
        <dbReference type="Pfam" id="PF24311"/>
    </source>
</evidence>
<feature type="compositionally biased region" description="Basic and acidic residues" evidence="2">
    <location>
        <begin position="787"/>
        <end position="797"/>
    </location>
</feature>
<keyword evidence="3" id="KW-0812">Transmembrane</keyword>
<dbReference type="PANTHER" id="PTHR16311">
    <property type="entry name" value="THROMBOSPONDIN TYPE I DOMAIN-CONTAINING 1"/>
    <property type="match status" value="1"/>
</dbReference>
<dbReference type="Pfam" id="PF00090">
    <property type="entry name" value="TSP_1"/>
    <property type="match status" value="1"/>
</dbReference>
<protein>
    <recommendedName>
        <fullName evidence="10">Thrombospondin type-1 domain-containing protein 1</fullName>
    </recommendedName>
</protein>
<name>A0A8C2AN95_CYPCA</name>
<evidence type="ECO:0000259" key="6">
    <source>
        <dbReference type="Pfam" id="PF24310"/>
    </source>
</evidence>
<accession>A0A8C2AN95</accession>
<feature type="domain" description="THSD1 second Ig-like" evidence="6">
    <location>
        <begin position="124"/>
        <end position="232"/>
    </location>
</feature>
<evidence type="ECO:0000313" key="8">
    <source>
        <dbReference type="Ensembl" id="ENSCCRP00015107069.1"/>
    </source>
</evidence>
<feature type="compositionally biased region" description="Polar residues" evidence="2">
    <location>
        <begin position="752"/>
        <end position="761"/>
    </location>
</feature>
<feature type="domain" description="THSD1 third Ig-like" evidence="7">
    <location>
        <begin position="240"/>
        <end position="337"/>
    </location>
</feature>
<dbReference type="Ensembl" id="ENSCCRT00015110475.1">
    <property type="protein sequence ID" value="ENSCCRP00015107069.1"/>
    <property type="gene ID" value="ENSCCRG00015042629.1"/>
</dbReference>
<feature type="chain" id="PRO_5034844954" description="Thrombospondin type-1 domain-containing protein 1" evidence="4">
    <location>
        <begin position="23"/>
        <end position="904"/>
    </location>
</feature>
<reference evidence="8" key="1">
    <citation type="submission" date="2025-08" db="UniProtKB">
        <authorList>
            <consortium name="Ensembl"/>
        </authorList>
    </citation>
    <scope>IDENTIFICATION</scope>
</reference>
<feature type="transmembrane region" description="Helical" evidence="3">
    <location>
        <begin position="396"/>
        <end position="413"/>
    </location>
</feature>
<feature type="transmembrane region" description="Helical" evidence="3">
    <location>
        <begin position="447"/>
        <end position="469"/>
    </location>
</feature>
<dbReference type="InterPro" id="IPR036383">
    <property type="entry name" value="TSP1_rpt_sf"/>
</dbReference>
<dbReference type="InterPro" id="IPR000884">
    <property type="entry name" value="TSP1_rpt"/>
</dbReference>
<feature type="compositionally biased region" description="Polar residues" evidence="2">
    <location>
        <begin position="836"/>
        <end position="852"/>
    </location>
</feature>
<evidence type="ECO:0000313" key="9">
    <source>
        <dbReference type="Proteomes" id="UP000694700"/>
    </source>
</evidence>
<sequence>MTQGFPTATLFVLLFLMGFAMAGIHLWPSMHIALSNASVFVDYNTERNFTDHRLTVSLIDIDRNVTVLSRSLPLNQSDGSMEFNCSCFLYAGNFRFRLEQKHYLGVSNRSAIWWWSPVLHVHWPTFHLPVERGSNNQSSNDFRIGVYTNDNFHPCSSSKASTLFLDVSYLEQVQVGRNTFEKVQNRIRHNIKVVRSQHLEMPCASPLTERGFIQIFLKSPHIKEDIKSSGPLYLSRIFTYKLVVDNIYKSGCEGAVSVRRITPPCTVTNGKVLLYKEESNGMAAPSQLAFNFLTQGENETEFNCSIFDPGRNKYCFNFTYVYSKAPSLAHTCVIVQRHTRMWGPWQPWSGCSVTCGEGVRERVRECLLPSSGGMQCTGMVREQSHCSLEYCTGKHFTVYIFFIIINFFFRTNYFRINSILFFLYVEELPPPSLTPPPAVNSPLTGNLVVVAGISLCLAVILATIVITVWRKLCRAPKCSSMRRSSLHSPSGRKNSDEASICGHSMQRPSFSESLQAAPLQKGLTLPAKQGPSDRGVLARQQSMSLPLPLSQDPDRMSPSGQIVLPPIFGYRLAQQQLKEMKKKGLKEATQVYHVSQSPVDDTMLEAMTSTPSGLTPVPQELDSPEESSSSHFRIRSPFPEPMWPPKNNALTARQKVDLLLSPPKSSFSASSHRLERTADWVEMVERSRVPYSKNPNFRRTSSFHENNQNQLPPSRPYRERSMTQVTPRQLPEGSCRSRPWEHTLPELEVWSCSSPRVTDSSVDQRRRPWVDTPPSQSNLKDLVPKTPTKEPLVDRHGVARSPSSALDRAERAEQNWSKRGPSPIQRNILARKLREANSSTCQRQRSSTFSTSEQRRGRCRSLPLSADYSNSPYILTESEQHMMDISGYLGEDDGVEVLTIHKLT</sequence>
<dbReference type="Pfam" id="PF24311">
    <property type="entry name" value="THSD1_D3"/>
    <property type="match status" value="1"/>
</dbReference>
<dbReference type="FunFam" id="2.20.100.10:FF:000001">
    <property type="entry name" value="semaphorin-5A isoform X1"/>
    <property type="match status" value="1"/>
</dbReference>
<dbReference type="PROSITE" id="PS50092">
    <property type="entry name" value="TSP1"/>
    <property type="match status" value="1"/>
</dbReference>